<reference evidence="2 3" key="1">
    <citation type="journal article" date="2024" name="IMA Fungus">
        <title>Apiospora arundinis, a panoply of carbohydrate-active enzymes and secondary metabolites.</title>
        <authorList>
            <person name="Sorensen T."/>
            <person name="Petersen C."/>
            <person name="Muurmann A.T."/>
            <person name="Christiansen J.V."/>
            <person name="Brundto M.L."/>
            <person name="Overgaard C.K."/>
            <person name="Boysen A.T."/>
            <person name="Wollenberg R.D."/>
            <person name="Larsen T.O."/>
            <person name="Sorensen J.L."/>
            <person name="Nielsen K.L."/>
            <person name="Sondergaard T.E."/>
        </authorList>
    </citation>
    <scope>NUCLEOTIDE SEQUENCE [LARGE SCALE GENOMIC DNA]</scope>
    <source>
        <strain evidence="2 3">AAU 773</strain>
    </source>
</reference>
<feature type="region of interest" description="Disordered" evidence="1">
    <location>
        <begin position="312"/>
        <end position="430"/>
    </location>
</feature>
<evidence type="ECO:0000256" key="1">
    <source>
        <dbReference type="SAM" id="MobiDB-lite"/>
    </source>
</evidence>
<name>A0ABR2JM68_9PEZI</name>
<accession>A0ABR2JM68</accession>
<dbReference type="Proteomes" id="UP001390339">
    <property type="component" value="Unassembled WGS sequence"/>
</dbReference>
<comment type="caution">
    <text evidence="2">The sequence shown here is derived from an EMBL/GenBank/DDBJ whole genome shotgun (WGS) entry which is preliminary data.</text>
</comment>
<organism evidence="2 3">
    <name type="scientific">Apiospora arundinis</name>
    <dbReference type="NCBI Taxonomy" id="335852"/>
    <lineage>
        <taxon>Eukaryota</taxon>
        <taxon>Fungi</taxon>
        <taxon>Dikarya</taxon>
        <taxon>Ascomycota</taxon>
        <taxon>Pezizomycotina</taxon>
        <taxon>Sordariomycetes</taxon>
        <taxon>Xylariomycetidae</taxon>
        <taxon>Amphisphaeriales</taxon>
        <taxon>Apiosporaceae</taxon>
        <taxon>Apiospora</taxon>
    </lineage>
</organism>
<feature type="compositionally biased region" description="Basic and acidic residues" evidence="1">
    <location>
        <begin position="194"/>
        <end position="208"/>
    </location>
</feature>
<feature type="region of interest" description="Disordered" evidence="1">
    <location>
        <begin position="263"/>
        <end position="289"/>
    </location>
</feature>
<gene>
    <name evidence="2" type="ORF">PGQ11_001150</name>
</gene>
<feature type="region of interest" description="Disordered" evidence="1">
    <location>
        <begin position="115"/>
        <end position="140"/>
    </location>
</feature>
<proteinExistence type="predicted"/>
<dbReference type="GO" id="GO:0016874">
    <property type="term" value="F:ligase activity"/>
    <property type="evidence" value="ECO:0007669"/>
    <property type="project" value="UniProtKB-KW"/>
</dbReference>
<keyword evidence="3" id="KW-1185">Reference proteome</keyword>
<evidence type="ECO:0000313" key="3">
    <source>
        <dbReference type="Proteomes" id="UP001390339"/>
    </source>
</evidence>
<evidence type="ECO:0000313" key="2">
    <source>
        <dbReference type="EMBL" id="KAK8879856.1"/>
    </source>
</evidence>
<feature type="region of interest" description="Disordered" evidence="1">
    <location>
        <begin position="192"/>
        <end position="230"/>
    </location>
</feature>
<keyword evidence="2" id="KW-0436">Ligase</keyword>
<feature type="compositionally biased region" description="Low complexity" evidence="1">
    <location>
        <begin position="52"/>
        <end position="68"/>
    </location>
</feature>
<sequence length="430" mass="46778">MATTFEASTPSPPSRVHTPSTPKHGYTDNWEPFSPRKSARISEKAAKHRTPSPRSSTSRNTSSRSTSTVFGTPAASPQKKRAPAMDSVRRASAHLMTEGANSAAGLLGLPLTKTQATSATRGSGMLPTPAKTPSDNKKRDAEIEAGVRAAARTLFHDEVDILASSRKKRTKKYTGISLESFNAEEVDEPIEIFTDSRDRVPQVDRSEENPFYGETSAPVAEPPKRRSPRRKMVIIPGEGRIPMEDAVQRADGTVYVFRGKAFWKPNGGSNPAEQLDDGDGSQGLFLGVDEDDLPRRVTRSSVQPRLLFPSKAKGKEIVEHNTEDEEAATDIEDHVVFETKDSKEAVETPAEKPAPGTPTAPRFAPASPPSTARTTRMSKRLEASDTPMRRPAKGPSPFDAWRRSKSHAGTHGQKREADSPANGVAKRQRA</sequence>
<dbReference type="EMBL" id="JAPCWZ010000001">
    <property type="protein sequence ID" value="KAK8879856.1"/>
    <property type="molecule type" value="Genomic_DNA"/>
</dbReference>
<feature type="region of interest" description="Disordered" evidence="1">
    <location>
        <begin position="1"/>
        <end position="87"/>
    </location>
</feature>
<protein>
    <submittedName>
        <fullName evidence="2">Tubulin-tyrosine ligase</fullName>
    </submittedName>
</protein>
<feature type="compositionally biased region" description="Basic and acidic residues" evidence="1">
    <location>
        <begin position="331"/>
        <end position="350"/>
    </location>
</feature>